<keyword evidence="3" id="KW-1185">Reference proteome</keyword>
<feature type="region of interest" description="Disordered" evidence="1">
    <location>
        <begin position="162"/>
        <end position="278"/>
    </location>
</feature>
<dbReference type="OrthoDB" id="10458940at2759"/>
<feature type="compositionally biased region" description="Polar residues" evidence="1">
    <location>
        <begin position="256"/>
        <end position="278"/>
    </location>
</feature>
<dbReference type="AlphaFoldDB" id="A0A9P0E4C0"/>
<name>A0A9P0E4C0_NEZVI</name>
<dbReference type="EMBL" id="OV725078">
    <property type="protein sequence ID" value="CAH1393669.1"/>
    <property type="molecule type" value="Genomic_DNA"/>
</dbReference>
<dbReference type="Proteomes" id="UP001152798">
    <property type="component" value="Chromosome 2"/>
</dbReference>
<protein>
    <submittedName>
        <fullName evidence="2">Uncharacterized protein</fullName>
    </submittedName>
</protein>
<accession>A0A9P0E4C0</accession>
<evidence type="ECO:0000313" key="2">
    <source>
        <dbReference type="EMBL" id="CAH1393669.1"/>
    </source>
</evidence>
<sequence>MDSIGATALNNPILDNSLVSEDSPVLSQKPIFFANDPLDPVTTEIEEWDPSDNLDDEFKMKVKQRKIQGFIGTEYTAEEAMSKQFGPERIEARAFLEYYWELKAKCLEAVEKKRNSDVHDFQMHPLFSPDWLVPSRRDIRWHLKNEIRNEENVVVKEESLNGPNSLTLREHGVGENSSSIKRPPATRDLGSPQRKSNESKKGIPIKIKREHGVGENSSSIKRFPATGRDLGSPQRKSSELKKGIPVKIKREHGVGKNSSSIKTSATHNVNQLSKKAMC</sequence>
<proteinExistence type="predicted"/>
<reference evidence="2" key="1">
    <citation type="submission" date="2022-01" db="EMBL/GenBank/DDBJ databases">
        <authorList>
            <person name="King R."/>
        </authorList>
    </citation>
    <scope>NUCLEOTIDE SEQUENCE</scope>
</reference>
<gene>
    <name evidence="2" type="ORF">NEZAVI_LOCUS4297</name>
</gene>
<organism evidence="2 3">
    <name type="scientific">Nezara viridula</name>
    <name type="common">Southern green stink bug</name>
    <name type="synonym">Cimex viridulus</name>
    <dbReference type="NCBI Taxonomy" id="85310"/>
    <lineage>
        <taxon>Eukaryota</taxon>
        <taxon>Metazoa</taxon>
        <taxon>Ecdysozoa</taxon>
        <taxon>Arthropoda</taxon>
        <taxon>Hexapoda</taxon>
        <taxon>Insecta</taxon>
        <taxon>Pterygota</taxon>
        <taxon>Neoptera</taxon>
        <taxon>Paraneoptera</taxon>
        <taxon>Hemiptera</taxon>
        <taxon>Heteroptera</taxon>
        <taxon>Panheteroptera</taxon>
        <taxon>Pentatomomorpha</taxon>
        <taxon>Pentatomoidea</taxon>
        <taxon>Pentatomidae</taxon>
        <taxon>Pentatominae</taxon>
        <taxon>Nezara</taxon>
    </lineage>
</organism>
<evidence type="ECO:0000256" key="1">
    <source>
        <dbReference type="SAM" id="MobiDB-lite"/>
    </source>
</evidence>
<evidence type="ECO:0000313" key="3">
    <source>
        <dbReference type="Proteomes" id="UP001152798"/>
    </source>
</evidence>